<dbReference type="PANTHER" id="PTHR23342">
    <property type="entry name" value="N-ACETYLGLUTAMATE SYNTHASE"/>
    <property type="match status" value="1"/>
</dbReference>
<dbReference type="Gene3D" id="3.40.1160.10">
    <property type="entry name" value="Acetylglutamate kinase-like"/>
    <property type="match status" value="1"/>
</dbReference>
<dbReference type="InterPro" id="IPR037528">
    <property type="entry name" value="ArgB"/>
</dbReference>
<evidence type="ECO:0000259" key="10">
    <source>
        <dbReference type="Pfam" id="PF00696"/>
    </source>
</evidence>
<feature type="domain" description="Aspartate/glutamate/uridylate kinase" evidence="10">
    <location>
        <begin position="36"/>
        <end position="276"/>
    </location>
</feature>
<dbReference type="Proteomes" id="UP000321154">
    <property type="component" value="Unassembled WGS sequence"/>
</dbReference>
<dbReference type="EC" id="2.7.2.8" evidence="9"/>
<evidence type="ECO:0000256" key="2">
    <source>
        <dbReference type="ARBA" id="ARBA00022571"/>
    </source>
</evidence>
<dbReference type="PANTHER" id="PTHR23342:SF0">
    <property type="entry name" value="N-ACETYLGLUTAMATE SYNTHASE, MITOCHONDRIAL"/>
    <property type="match status" value="1"/>
</dbReference>
<feature type="binding site" evidence="9">
    <location>
        <position position="198"/>
    </location>
    <ligand>
        <name>substrate</name>
    </ligand>
</feature>
<comment type="catalytic activity">
    <reaction evidence="8 9">
        <text>N-acetyl-L-glutamate + ATP = N-acetyl-L-glutamyl 5-phosphate + ADP</text>
        <dbReference type="Rhea" id="RHEA:14629"/>
        <dbReference type="ChEBI" id="CHEBI:30616"/>
        <dbReference type="ChEBI" id="CHEBI:44337"/>
        <dbReference type="ChEBI" id="CHEBI:57936"/>
        <dbReference type="ChEBI" id="CHEBI:456216"/>
        <dbReference type="EC" id="2.7.2.8"/>
    </reaction>
</comment>
<keyword evidence="3 9" id="KW-0028">Amino-acid biosynthesis</keyword>
<dbReference type="NCBIfam" id="TIGR00761">
    <property type="entry name" value="argB"/>
    <property type="match status" value="1"/>
</dbReference>
<evidence type="ECO:0000256" key="5">
    <source>
        <dbReference type="ARBA" id="ARBA00022741"/>
    </source>
</evidence>
<dbReference type="RefSeq" id="WP_146853918.1">
    <property type="nucleotide sequence ID" value="NZ_BAAAHR010000001.1"/>
</dbReference>
<evidence type="ECO:0000313" key="12">
    <source>
        <dbReference type="EMBL" id="MBA8813192.1"/>
    </source>
</evidence>
<keyword evidence="5 9" id="KW-0547">Nucleotide-binding</keyword>
<evidence type="ECO:0000256" key="9">
    <source>
        <dbReference type="HAMAP-Rule" id="MF_00082"/>
    </source>
</evidence>
<gene>
    <name evidence="9 11" type="primary">argB</name>
    <name evidence="12" type="ORF">FB463_001441</name>
    <name evidence="11" type="ORF">FFA01_11520</name>
</gene>
<feature type="binding site" evidence="9">
    <location>
        <position position="97"/>
    </location>
    <ligand>
        <name>substrate</name>
    </ligand>
</feature>
<comment type="caution">
    <text evidence="12">The sequence shown here is derived from an EMBL/GenBank/DDBJ whole genome shotgun (WGS) entry which is preliminary data.</text>
</comment>
<name>A0A7W3PIV4_9MICO</name>
<evidence type="ECO:0000256" key="1">
    <source>
        <dbReference type="ARBA" id="ARBA00004828"/>
    </source>
</evidence>
<dbReference type="Proteomes" id="UP000522688">
    <property type="component" value="Unassembled WGS sequence"/>
</dbReference>
<dbReference type="EMBL" id="BJUV01000009">
    <property type="protein sequence ID" value="GEK82843.1"/>
    <property type="molecule type" value="Genomic_DNA"/>
</dbReference>
<keyword evidence="7 9" id="KW-0067">ATP-binding</keyword>
<feature type="binding site" evidence="9">
    <location>
        <begin position="75"/>
        <end position="76"/>
    </location>
    <ligand>
        <name>substrate</name>
    </ligand>
</feature>
<dbReference type="UniPathway" id="UPA00068">
    <property type="reaction ID" value="UER00107"/>
</dbReference>
<sequence>MAVSDVVHSDEQELAAVKAATLIESLPWLKRFSGTVVVVKFGGNAMVDDALKRAFAEDMVYLRYAGLFPVVVHGGGPQISAALEAAGIPSEFRGGYRYTSTEAISVVRDVLAGEVNREIVDLINEHGDLARGVSGEGSTLFEGRRRGVVVDGETFDLGHVGDITEVDPSSVLTEIRAGRIPVVSSIATNEDHPDSALNVNADAAAGALAIALEATKLVMLTDVAGLYSDWPNRESLVAAITVSALTDLLPSLESGMIPKMTACLESVVGGVGGATIIDGRIPHSILLEVFTQRGSGTEVIPDDRAASYGAPVVTSTGKTAAHAGAETKGQS</sequence>
<dbReference type="GO" id="GO:0005524">
    <property type="term" value="F:ATP binding"/>
    <property type="evidence" value="ECO:0007669"/>
    <property type="project" value="UniProtKB-UniRule"/>
</dbReference>
<dbReference type="FunFam" id="3.40.1160.10:FF:000004">
    <property type="entry name" value="Acetylglutamate kinase"/>
    <property type="match status" value="1"/>
</dbReference>
<dbReference type="GO" id="GO:0042450">
    <property type="term" value="P:L-arginine biosynthetic process via ornithine"/>
    <property type="evidence" value="ECO:0007669"/>
    <property type="project" value="UniProtKB-UniRule"/>
</dbReference>
<dbReference type="GO" id="GO:0003991">
    <property type="term" value="F:acetylglutamate kinase activity"/>
    <property type="evidence" value="ECO:0007669"/>
    <property type="project" value="UniProtKB-UniRule"/>
</dbReference>
<evidence type="ECO:0000256" key="4">
    <source>
        <dbReference type="ARBA" id="ARBA00022679"/>
    </source>
</evidence>
<evidence type="ECO:0000256" key="7">
    <source>
        <dbReference type="ARBA" id="ARBA00022840"/>
    </source>
</evidence>
<comment type="pathway">
    <text evidence="1 9">Amino-acid biosynthesis; L-arginine biosynthesis; N(2)-acetyl-L-ornithine from L-glutamate: step 2/4.</text>
</comment>
<feature type="site" description="Transition state stabilizer" evidence="9">
    <location>
        <position position="259"/>
    </location>
</feature>
<protein>
    <recommendedName>
        <fullName evidence="9">Acetylglutamate kinase</fullName>
        <ecNumber evidence="9">2.7.2.8</ecNumber>
    </recommendedName>
    <alternativeName>
        <fullName evidence="9">N-acetyl-L-glutamate 5-phosphotransferase</fullName>
    </alternativeName>
    <alternativeName>
        <fullName evidence="9">NAG kinase</fullName>
        <shortName evidence="9">NAGK</shortName>
    </alternativeName>
</protein>
<proteinExistence type="inferred from homology"/>
<feature type="site" description="Transition state stabilizer" evidence="9">
    <location>
        <position position="40"/>
    </location>
</feature>
<keyword evidence="6 9" id="KW-0418">Kinase</keyword>
<keyword evidence="2 9" id="KW-0055">Arginine biosynthesis</keyword>
<dbReference type="HAMAP" id="MF_00082">
    <property type="entry name" value="ArgB"/>
    <property type="match status" value="1"/>
</dbReference>
<dbReference type="AlphaFoldDB" id="A0A7W3PIV4"/>
<evidence type="ECO:0000313" key="11">
    <source>
        <dbReference type="EMBL" id="GEK82843.1"/>
    </source>
</evidence>
<evidence type="ECO:0000256" key="6">
    <source>
        <dbReference type="ARBA" id="ARBA00022777"/>
    </source>
</evidence>
<keyword evidence="9" id="KW-0963">Cytoplasm</keyword>
<evidence type="ECO:0000313" key="13">
    <source>
        <dbReference type="Proteomes" id="UP000321154"/>
    </source>
</evidence>
<comment type="function">
    <text evidence="9">Catalyzes the ATP-dependent phosphorylation of N-acetyl-L-glutamate.</text>
</comment>
<dbReference type="GO" id="GO:0005737">
    <property type="term" value="C:cytoplasm"/>
    <property type="evidence" value="ECO:0007669"/>
    <property type="project" value="UniProtKB-SubCell"/>
</dbReference>
<evidence type="ECO:0000256" key="3">
    <source>
        <dbReference type="ARBA" id="ARBA00022605"/>
    </source>
</evidence>
<dbReference type="InterPro" id="IPR036393">
    <property type="entry name" value="AceGlu_kinase-like_sf"/>
</dbReference>
<reference evidence="11 13" key="1">
    <citation type="submission" date="2019-07" db="EMBL/GenBank/DDBJ databases">
        <title>Whole genome shotgun sequence of Frigoribacterium faeni NBRC 103066.</title>
        <authorList>
            <person name="Hosoyama A."/>
            <person name="Uohara A."/>
            <person name="Ohji S."/>
            <person name="Ichikawa N."/>
        </authorList>
    </citation>
    <scope>NUCLEOTIDE SEQUENCE [LARGE SCALE GENOMIC DNA]</scope>
    <source>
        <strain evidence="11 13">NBRC 103066</strain>
    </source>
</reference>
<keyword evidence="13" id="KW-1185">Reference proteome</keyword>
<dbReference type="Pfam" id="PF00696">
    <property type="entry name" value="AA_kinase"/>
    <property type="match status" value="1"/>
</dbReference>
<organism evidence="12 14">
    <name type="scientific">Frigoribacterium faeni</name>
    <dbReference type="NCBI Taxonomy" id="145483"/>
    <lineage>
        <taxon>Bacteria</taxon>
        <taxon>Bacillati</taxon>
        <taxon>Actinomycetota</taxon>
        <taxon>Actinomycetes</taxon>
        <taxon>Micrococcales</taxon>
        <taxon>Microbacteriaceae</taxon>
        <taxon>Frigoribacterium</taxon>
    </lineage>
</organism>
<comment type="similarity">
    <text evidence="9">Belongs to the acetylglutamate kinase family. ArgB subfamily.</text>
</comment>
<dbReference type="OrthoDB" id="9803155at2"/>
<evidence type="ECO:0000313" key="14">
    <source>
        <dbReference type="Proteomes" id="UP000522688"/>
    </source>
</evidence>
<comment type="subcellular location">
    <subcellularLocation>
        <location evidence="9">Cytoplasm</location>
    </subcellularLocation>
</comment>
<dbReference type="InterPro" id="IPR004662">
    <property type="entry name" value="AcgluKinase_fam"/>
</dbReference>
<dbReference type="EMBL" id="JACGWW010000002">
    <property type="protein sequence ID" value="MBA8813192.1"/>
    <property type="molecule type" value="Genomic_DNA"/>
</dbReference>
<dbReference type="SUPFAM" id="SSF53633">
    <property type="entry name" value="Carbamate kinase-like"/>
    <property type="match status" value="1"/>
</dbReference>
<reference evidence="12 14" key="2">
    <citation type="submission" date="2020-07" db="EMBL/GenBank/DDBJ databases">
        <title>Sequencing the genomes of 1000 actinobacteria strains.</title>
        <authorList>
            <person name="Klenk H.-P."/>
        </authorList>
    </citation>
    <scope>NUCLEOTIDE SEQUENCE [LARGE SCALE GENOMIC DNA]</scope>
    <source>
        <strain evidence="12 14">DSM 10309</strain>
    </source>
</reference>
<dbReference type="InterPro" id="IPR001048">
    <property type="entry name" value="Asp/Glu/Uridylate_kinase"/>
</dbReference>
<evidence type="ECO:0000256" key="8">
    <source>
        <dbReference type="ARBA" id="ARBA00048141"/>
    </source>
</evidence>
<dbReference type="PIRSF" id="PIRSF000728">
    <property type="entry name" value="NAGK"/>
    <property type="match status" value="1"/>
</dbReference>
<keyword evidence="4 9" id="KW-0808">Transferase</keyword>
<accession>A0A7W3PIV4</accession>